<protein>
    <submittedName>
        <fullName evidence="5">Histidine phosphatase family protein</fullName>
    </submittedName>
    <submittedName>
        <fullName evidence="4">Phosphohistidine phosphatase</fullName>
    </submittedName>
</protein>
<reference evidence="4" key="2">
    <citation type="submission" date="2018-02" db="EMBL/GenBank/DDBJ databases">
        <authorList>
            <person name="Cohen D.B."/>
            <person name="Kent A.D."/>
        </authorList>
    </citation>
    <scope>NUCLEOTIDE SEQUENCE</scope>
    <source>
        <strain evidence="4">DSM 17706</strain>
    </source>
</reference>
<dbReference type="EMBL" id="VJMF01000024">
    <property type="protein sequence ID" value="TRL36158.1"/>
    <property type="molecule type" value="Genomic_DNA"/>
</dbReference>
<evidence type="ECO:0000313" key="6">
    <source>
        <dbReference type="Proteomes" id="UP000245137"/>
    </source>
</evidence>
<evidence type="ECO:0000256" key="3">
    <source>
        <dbReference type="SAM" id="MobiDB-lite"/>
    </source>
</evidence>
<feature type="region of interest" description="Disordered" evidence="3">
    <location>
        <begin position="12"/>
        <end position="33"/>
    </location>
</feature>
<evidence type="ECO:0000313" key="5">
    <source>
        <dbReference type="EMBL" id="TRL36158.1"/>
    </source>
</evidence>
<evidence type="ECO:0000256" key="1">
    <source>
        <dbReference type="ARBA" id="ARBA00022801"/>
    </source>
</evidence>
<dbReference type="OrthoDB" id="9810154at2"/>
<dbReference type="Gene3D" id="3.40.50.1240">
    <property type="entry name" value="Phosphoglycerate mutase-like"/>
    <property type="match status" value="1"/>
</dbReference>
<evidence type="ECO:0000256" key="2">
    <source>
        <dbReference type="PIRSR" id="PIRSR613078-2"/>
    </source>
</evidence>
<dbReference type="PANTHER" id="PTHR20935">
    <property type="entry name" value="PHOSPHOGLYCERATE MUTASE-RELATED"/>
    <property type="match status" value="1"/>
</dbReference>
<organism evidence="4 6">
    <name type="scientific">Methylosinus sporium</name>
    <dbReference type="NCBI Taxonomy" id="428"/>
    <lineage>
        <taxon>Bacteria</taxon>
        <taxon>Pseudomonadati</taxon>
        <taxon>Pseudomonadota</taxon>
        <taxon>Alphaproteobacteria</taxon>
        <taxon>Hyphomicrobiales</taxon>
        <taxon>Methylocystaceae</taxon>
        <taxon>Methylosinus</taxon>
    </lineage>
</organism>
<dbReference type="Proteomes" id="UP000316781">
    <property type="component" value="Unassembled WGS sequence"/>
</dbReference>
<dbReference type="Pfam" id="PF00300">
    <property type="entry name" value="His_Phos_1"/>
    <property type="match status" value="1"/>
</dbReference>
<feature type="binding site" evidence="2">
    <location>
        <position position="57"/>
    </location>
    <ligand>
        <name>substrate</name>
    </ligand>
</feature>
<dbReference type="GO" id="GO:0016787">
    <property type="term" value="F:hydrolase activity"/>
    <property type="evidence" value="ECO:0007669"/>
    <property type="project" value="UniProtKB-KW"/>
</dbReference>
<reference evidence="4 6" key="1">
    <citation type="journal article" date="2018" name="Appl. Microbiol. Biotechnol.">
        <title>Co-cultivation of the strictly anaerobic methanogen Methanosarcina barkeri with aerobic methanotrophs in an oxygen-limited membrane bioreactor.</title>
        <authorList>
            <person name="In 't Zandt M.H."/>
            <person name="van den Bosch T.J.M."/>
            <person name="Rijkers R."/>
            <person name="van Kessel M.A.H.J."/>
            <person name="Jetten M.S.M."/>
            <person name="Welte C.U."/>
        </authorList>
    </citation>
    <scope>NUCLEOTIDE SEQUENCE [LARGE SCALE GENOMIC DNA]</scope>
    <source>
        <strain evidence="4 6">DSM 17706</strain>
    </source>
</reference>
<keyword evidence="1" id="KW-0378">Hydrolase</keyword>
<dbReference type="AlphaFoldDB" id="A0A2U1SM07"/>
<dbReference type="SUPFAM" id="SSF53254">
    <property type="entry name" value="Phosphoglycerate mutase-like"/>
    <property type="match status" value="1"/>
</dbReference>
<comment type="caution">
    <text evidence="4">The sequence shown here is derived from an EMBL/GenBank/DDBJ whole genome shotgun (WGS) entry which is preliminary data.</text>
</comment>
<dbReference type="EMBL" id="PUIV01000042">
    <property type="protein sequence ID" value="PWB92635.1"/>
    <property type="molecule type" value="Genomic_DNA"/>
</dbReference>
<evidence type="ECO:0000313" key="7">
    <source>
        <dbReference type="Proteomes" id="UP000316781"/>
    </source>
</evidence>
<sequence length="178" mass="19328">MRRLILLRHAKADAHSAGGDRQRPLTKRGEEDARSVGRYLAEAGLAPDFAVASDARRAKRTLDLALEAFPREVERRLDDEFYLATPDRLLDAVRQTPAEISTLLAIGHNPGFAELASALAADGEPEALTRMRSKYPTAALAVLDFDAEDWALVGEGAGHLERFVTPGDLRGGVADEPD</sequence>
<accession>A0A2U1SM07</accession>
<dbReference type="InterPro" id="IPR051021">
    <property type="entry name" value="Mito_Ser/Thr_phosphatase"/>
</dbReference>
<dbReference type="CDD" id="cd07067">
    <property type="entry name" value="HP_PGM_like"/>
    <property type="match status" value="1"/>
</dbReference>
<dbReference type="InterPro" id="IPR013078">
    <property type="entry name" value="His_Pase_superF_clade-1"/>
</dbReference>
<name>A0A2U1SM07_METSR</name>
<dbReference type="PANTHER" id="PTHR20935:SF1">
    <property type="entry name" value="SLL1549 PROTEIN"/>
    <property type="match status" value="1"/>
</dbReference>
<dbReference type="Proteomes" id="UP000245137">
    <property type="component" value="Unassembled WGS sequence"/>
</dbReference>
<evidence type="ECO:0000313" key="4">
    <source>
        <dbReference type="EMBL" id="PWB92635.1"/>
    </source>
</evidence>
<keyword evidence="6" id="KW-1185">Reference proteome</keyword>
<dbReference type="InterPro" id="IPR029033">
    <property type="entry name" value="His_PPase_superfam"/>
</dbReference>
<gene>
    <name evidence="4" type="ORF">C5689_17265</name>
    <name evidence="5" type="ORF">FM996_06330</name>
</gene>
<proteinExistence type="predicted"/>
<reference evidence="5 7" key="3">
    <citation type="submission" date="2019-07" db="EMBL/GenBank/DDBJ databases">
        <title>Ln-dependent methylotrophs.</title>
        <authorList>
            <person name="Tani A."/>
        </authorList>
    </citation>
    <scope>NUCLEOTIDE SEQUENCE [LARGE SCALE GENOMIC DNA]</scope>
    <source>
        <strain evidence="5 7">SM89A</strain>
    </source>
</reference>
<dbReference type="SMART" id="SM00855">
    <property type="entry name" value="PGAM"/>
    <property type="match status" value="1"/>
</dbReference>